<dbReference type="SUPFAM" id="SSF53822">
    <property type="entry name" value="Periplasmic binding protein-like I"/>
    <property type="match status" value="1"/>
</dbReference>
<dbReference type="PANTHER" id="PTHR11920">
    <property type="entry name" value="GUANYLYL CYCLASE"/>
    <property type="match status" value="1"/>
</dbReference>
<dbReference type="GO" id="GO:0007168">
    <property type="term" value="P:receptor guanylyl cyclase signaling pathway"/>
    <property type="evidence" value="ECO:0007669"/>
    <property type="project" value="TreeGrafter"/>
</dbReference>
<evidence type="ECO:0000256" key="7">
    <source>
        <dbReference type="ARBA" id="ARBA00023134"/>
    </source>
</evidence>
<name>A0AAD9J4A5_9ANNE</name>
<dbReference type="PRINTS" id="PR00255">
    <property type="entry name" value="NATPEPTIDER"/>
</dbReference>
<organism evidence="16 17">
    <name type="scientific">Paralvinella palmiformis</name>
    <dbReference type="NCBI Taxonomy" id="53620"/>
    <lineage>
        <taxon>Eukaryota</taxon>
        <taxon>Metazoa</taxon>
        <taxon>Spiralia</taxon>
        <taxon>Lophotrochozoa</taxon>
        <taxon>Annelida</taxon>
        <taxon>Polychaeta</taxon>
        <taxon>Sedentaria</taxon>
        <taxon>Canalipalpata</taxon>
        <taxon>Terebellida</taxon>
        <taxon>Terebelliformia</taxon>
        <taxon>Alvinellidae</taxon>
        <taxon>Paralvinella</taxon>
    </lineage>
</organism>
<dbReference type="Gene3D" id="1.10.510.10">
    <property type="entry name" value="Transferase(Phosphotransferase) domain 1"/>
    <property type="match status" value="1"/>
</dbReference>
<dbReference type="InterPro" id="IPR001245">
    <property type="entry name" value="Ser-Thr/Tyr_kinase_cat_dom"/>
</dbReference>
<dbReference type="CDD" id="cd06352">
    <property type="entry name" value="PBP1_NPR_GC-like"/>
    <property type="match status" value="1"/>
</dbReference>
<dbReference type="Proteomes" id="UP001208570">
    <property type="component" value="Unassembled WGS sequence"/>
</dbReference>
<dbReference type="EC" id="4.6.1.2" evidence="2"/>
<evidence type="ECO:0000256" key="3">
    <source>
        <dbReference type="ARBA" id="ARBA00022692"/>
    </source>
</evidence>
<keyword evidence="8" id="KW-0472">Membrane</keyword>
<dbReference type="GO" id="GO:0004672">
    <property type="term" value="F:protein kinase activity"/>
    <property type="evidence" value="ECO:0007669"/>
    <property type="project" value="InterPro"/>
</dbReference>
<evidence type="ECO:0000256" key="6">
    <source>
        <dbReference type="ARBA" id="ARBA00022989"/>
    </source>
</evidence>
<feature type="chain" id="PRO_5042063480" description="guanylate cyclase" evidence="13">
    <location>
        <begin position="29"/>
        <end position="899"/>
    </location>
</feature>
<sequence length="899" mass="101523">MADGSRNPYKRSTLLLILLLSETRSSSGDVIPVELSVFLPMTGHRLIGKYIWPAAKLAADKVNDDVTFLPDHELRLSFYDTACDEGRAFVNLVGVFRSRRAIHGIIGPGCDAVCDPFGILASNLGIPLVSWGCHDITLSDKIRYSTVARTVATRRNTMYVIFALLRHFRWQRIGILFVAHGKWAKLAGSLRKSFQELNGGFVRDIHTIHAGMSGMSNNDRKTRWAMLGHIVLHLRILILCMGAGDVRDMILSAKRQNLLTGEYIFIIVDFKAESMYGIKTWMGDDGRDDEAIEAFQGVLNIRMTKPEGDDYRQFEAEVIGALNNSEDNNGTRYDSSTLLLDSHAGNLHDAVLLYAHALRKALSRGYDVNDGRHVASFLFNNTFEGKSGNVSIDQFGDNIPSLGVQIYEGKAFKTIAFYSYQQDRIVAKNNVTVIFPGALVYRKIKFELEVNSEQLWRIKPDELTISKLNYNKGVAVCLTKITEDTVVFNREMRLALKQDVLSNDDVRISDDFKLSFSMDICKGMEYLHKSSVEHHGRLKSSNCVIDNRWTCMITDYGIDNLRRKSQWTDDQYWSLLWTAPELLRLSIPPPGGSKAGDVYSYGIILQEIAIRDRAYGMITDIEPKEIIDLVKTSQSPLYRPRVGDATCPSYMVALMEKCWQEVADDRPTFADVKSDLKAANNNKRFNILDNMIQMMEQYANHLEDIVYERTQLLEDEKKKTDQPIAEDLKLGRVIHPKNYDKSTVYFSDVVGFANLASQSTPLEIVDLLNDLYTTFDNIIDSYDVYKVETTDDAYMVVSGVPIVNGNTHAAQVASLALDTLSSVTSFRINHMPDTKLRLRIGIHSALRIHLSKSTSDLLEEIGGYDIERRGEIEVKGKGKLTTYWLLGKEDFVKPLPEYC</sequence>
<dbReference type="PANTHER" id="PTHR11920:SF496">
    <property type="entry name" value="GUANYLATE CYCLASE"/>
    <property type="match status" value="1"/>
</dbReference>
<evidence type="ECO:0000256" key="9">
    <source>
        <dbReference type="ARBA" id="ARBA00023170"/>
    </source>
</evidence>
<keyword evidence="6" id="KW-1133">Transmembrane helix</keyword>
<dbReference type="InterPro" id="IPR001170">
    <property type="entry name" value="ANPR/GUC"/>
</dbReference>
<evidence type="ECO:0000256" key="1">
    <source>
        <dbReference type="ARBA" id="ARBA00004479"/>
    </source>
</evidence>
<keyword evidence="4 13" id="KW-0732">Signal</keyword>
<dbReference type="GO" id="GO:0005524">
    <property type="term" value="F:ATP binding"/>
    <property type="evidence" value="ECO:0007669"/>
    <property type="project" value="InterPro"/>
</dbReference>
<dbReference type="Gene3D" id="3.30.70.1230">
    <property type="entry name" value="Nucleotide cyclase"/>
    <property type="match status" value="2"/>
</dbReference>
<comment type="caution">
    <text evidence="16">The sequence shown here is derived from an EMBL/GenBank/DDBJ whole genome shotgun (WGS) entry which is preliminary data.</text>
</comment>
<comment type="subcellular location">
    <subcellularLocation>
        <location evidence="1">Membrane</location>
        <topology evidence="1">Single-pass type I membrane protein</topology>
    </subcellularLocation>
</comment>
<dbReference type="InterPro" id="IPR011009">
    <property type="entry name" value="Kinase-like_dom_sf"/>
</dbReference>
<dbReference type="GO" id="GO:0005525">
    <property type="term" value="F:GTP binding"/>
    <property type="evidence" value="ECO:0007669"/>
    <property type="project" value="UniProtKB-KW"/>
</dbReference>
<keyword evidence="17" id="KW-1185">Reference proteome</keyword>
<evidence type="ECO:0000256" key="8">
    <source>
        <dbReference type="ARBA" id="ARBA00023136"/>
    </source>
</evidence>
<dbReference type="CDD" id="cd07302">
    <property type="entry name" value="CHD"/>
    <property type="match status" value="1"/>
</dbReference>
<keyword evidence="11" id="KW-0456">Lyase</keyword>
<feature type="domain" description="Protein kinase" evidence="14">
    <location>
        <begin position="376"/>
        <end position="685"/>
    </location>
</feature>
<dbReference type="Pfam" id="PF00211">
    <property type="entry name" value="Guanylate_cyc"/>
    <property type="match status" value="2"/>
</dbReference>
<evidence type="ECO:0000256" key="12">
    <source>
        <dbReference type="ARBA" id="ARBA00023293"/>
    </source>
</evidence>
<dbReference type="GO" id="GO:0004383">
    <property type="term" value="F:guanylate cyclase activity"/>
    <property type="evidence" value="ECO:0007669"/>
    <property type="project" value="UniProtKB-EC"/>
</dbReference>
<dbReference type="AlphaFoldDB" id="A0AAD9J4A5"/>
<evidence type="ECO:0000256" key="10">
    <source>
        <dbReference type="ARBA" id="ARBA00023180"/>
    </source>
</evidence>
<accession>A0AAD9J4A5</accession>
<keyword evidence="9" id="KW-0675">Receptor</keyword>
<dbReference type="InterPro" id="IPR029787">
    <property type="entry name" value="Nucleotide_cyclase"/>
</dbReference>
<dbReference type="InterPro" id="IPR001828">
    <property type="entry name" value="ANF_lig-bd_rcpt"/>
</dbReference>
<keyword evidence="10" id="KW-0325">Glycoprotein</keyword>
<dbReference type="GO" id="GO:0005886">
    <property type="term" value="C:plasma membrane"/>
    <property type="evidence" value="ECO:0007669"/>
    <property type="project" value="TreeGrafter"/>
</dbReference>
<dbReference type="GO" id="GO:0001653">
    <property type="term" value="F:peptide receptor activity"/>
    <property type="evidence" value="ECO:0007669"/>
    <property type="project" value="TreeGrafter"/>
</dbReference>
<feature type="domain" description="Guanylate cyclase" evidence="15">
    <location>
        <begin position="743"/>
        <end position="844"/>
    </location>
</feature>
<dbReference type="Gene3D" id="3.40.50.2300">
    <property type="match status" value="2"/>
</dbReference>
<evidence type="ECO:0000313" key="16">
    <source>
        <dbReference type="EMBL" id="KAK2145858.1"/>
    </source>
</evidence>
<dbReference type="SMART" id="SM00220">
    <property type="entry name" value="S_TKc"/>
    <property type="match status" value="1"/>
</dbReference>
<dbReference type="PROSITE" id="PS50011">
    <property type="entry name" value="PROTEIN_KINASE_DOM"/>
    <property type="match status" value="1"/>
</dbReference>
<feature type="signal peptide" evidence="13">
    <location>
        <begin position="1"/>
        <end position="28"/>
    </location>
</feature>
<dbReference type="SMART" id="SM00044">
    <property type="entry name" value="CYCc"/>
    <property type="match status" value="1"/>
</dbReference>
<dbReference type="EMBL" id="JAODUP010000651">
    <property type="protein sequence ID" value="KAK2145858.1"/>
    <property type="molecule type" value="Genomic_DNA"/>
</dbReference>
<evidence type="ECO:0000259" key="15">
    <source>
        <dbReference type="PROSITE" id="PS50125"/>
    </source>
</evidence>
<evidence type="ECO:0000256" key="4">
    <source>
        <dbReference type="ARBA" id="ARBA00022729"/>
    </source>
</evidence>
<keyword evidence="7" id="KW-0342">GTP-binding</keyword>
<keyword evidence="12" id="KW-0141">cGMP biosynthesis</keyword>
<keyword evidence="3" id="KW-0812">Transmembrane</keyword>
<keyword evidence="5" id="KW-0547">Nucleotide-binding</keyword>
<evidence type="ECO:0000259" key="14">
    <source>
        <dbReference type="PROSITE" id="PS50011"/>
    </source>
</evidence>
<evidence type="ECO:0000256" key="11">
    <source>
        <dbReference type="ARBA" id="ARBA00023239"/>
    </source>
</evidence>
<dbReference type="Pfam" id="PF07714">
    <property type="entry name" value="PK_Tyr_Ser-Thr"/>
    <property type="match status" value="1"/>
</dbReference>
<proteinExistence type="predicted"/>
<dbReference type="PROSITE" id="PS50125">
    <property type="entry name" value="GUANYLATE_CYCLASE_2"/>
    <property type="match status" value="1"/>
</dbReference>
<dbReference type="InterPro" id="IPR028082">
    <property type="entry name" value="Peripla_BP_I"/>
</dbReference>
<protein>
    <recommendedName>
        <fullName evidence="2">guanylate cyclase</fullName>
        <ecNumber evidence="2">4.6.1.2</ecNumber>
    </recommendedName>
</protein>
<gene>
    <name evidence="16" type="ORF">LSH36_651g01016</name>
</gene>
<dbReference type="SUPFAM" id="SSF56112">
    <property type="entry name" value="Protein kinase-like (PK-like)"/>
    <property type="match status" value="1"/>
</dbReference>
<evidence type="ECO:0000313" key="17">
    <source>
        <dbReference type="Proteomes" id="UP001208570"/>
    </source>
</evidence>
<dbReference type="InterPro" id="IPR050401">
    <property type="entry name" value="Cyclic_nucleotide_synthase"/>
</dbReference>
<reference evidence="16" key="1">
    <citation type="journal article" date="2023" name="Mol. Biol. Evol.">
        <title>Third-Generation Sequencing Reveals the Adaptive Role of the Epigenome in Three Deep-Sea Polychaetes.</title>
        <authorList>
            <person name="Perez M."/>
            <person name="Aroh O."/>
            <person name="Sun Y."/>
            <person name="Lan Y."/>
            <person name="Juniper S.K."/>
            <person name="Young C.R."/>
            <person name="Angers B."/>
            <person name="Qian P.Y."/>
        </authorList>
    </citation>
    <scope>NUCLEOTIDE SEQUENCE</scope>
    <source>
        <strain evidence="16">P08H-3</strain>
    </source>
</reference>
<dbReference type="InterPro" id="IPR001054">
    <property type="entry name" value="A/G_cyclase"/>
</dbReference>
<dbReference type="SUPFAM" id="SSF55073">
    <property type="entry name" value="Nucleotide cyclase"/>
    <property type="match status" value="1"/>
</dbReference>
<evidence type="ECO:0000256" key="5">
    <source>
        <dbReference type="ARBA" id="ARBA00022741"/>
    </source>
</evidence>
<dbReference type="GO" id="GO:0035556">
    <property type="term" value="P:intracellular signal transduction"/>
    <property type="evidence" value="ECO:0007669"/>
    <property type="project" value="InterPro"/>
</dbReference>
<evidence type="ECO:0000256" key="13">
    <source>
        <dbReference type="SAM" id="SignalP"/>
    </source>
</evidence>
<dbReference type="InterPro" id="IPR000719">
    <property type="entry name" value="Prot_kinase_dom"/>
</dbReference>
<dbReference type="GO" id="GO:0004016">
    <property type="term" value="F:adenylate cyclase activity"/>
    <property type="evidence" value="ECO:0007669"/>
    <property type="project" value="TreeGrafter"/>
</dbReference>
<dbReference type="Pfam" id="PF01094">
    <property type="entry name" value="ANF_receptor"/>
    <property type="match status" value="1"/>
</dbReference>
<evidence type="ECO:0000256" key="2">
    <source>
        <dbReference type="ARBA" id="ARBA00012202"/>
    </source>
</evidence>